<name>A0ABW2NJS7_9BACL</name>
<comment type="caution">
    <text evidence="1">The sequence shown here is derived from an EMBL/GenBank/DDBJ whole genome shotgun (WGS) entry which is preliminary data.</text>
</comment>
<organism evidence="1 2">
    <name type="scientific">Fictibacillus iocasae</name>
    <dbReference type="NCBI Taxonomy" id="2715437"/>
    <lineage>
        <taxon>Bacteria</taxon>
        <taxon>Bacillati</taxon>
        <taxon>Bacillota</taxon>
        <taxon>Bacilli</taxon>
        <taxon>Bacillales</taxon>
        <taxon>Fictibacillaceae</taxon>
        <taxon>Fictibacillus</taxon>
    </lineage>
</organism>
<evidence type="ECO:0000313" key="1">
    <source>
        <dbReference type="EMBL" id="MFC7370686.1"/>
    </source>
</evidence>
<proteinExistence type="predicted"/>
<reference evidence="2" key="1">
    <citation type="journal article" date="2019" name="Int. J. Syst. Evol. Microbiol.">
        <title>The Global Catalogue of Microorganisms (GCM) 10K type strain sequencing project: providing services to taxonomists for standard genome sequencing and annotation.</title>
        <authorList>
            <consortium name="The Broad Institute Genomics Platform"/>
            <consortium name="The Broad Institute Genome Sequencing Center for Infectious Disease"/>
            <person name="Wu L."/>
            <person name="Ma J."/>
        </authorList>
    </citation>
    <scope>NUCLEOTIDE SEQUENCE [LARGE SCALE GENOMIC DNA]</scope>
    <source>
        <strain evidence="2">NBRC 106396</strain>
    </source>
</reference>
<gene>
    <name evidence="1" type="ORF">ACFQPF_03240</name>
</gene>
<dbReference type="Pfam" id="PF19618">
    <property type="entry name" value="DUF6123"/>
    <property type="match status" value="1"/>
</dbReference>
<keyword evidence="2" id="KW-1185">Reference proteome</keyword>
<dbReference type="EMBL" id="JBHTCP010000004">
    <property type="protein sequence ID" value="MFC7370686.1"/>
    <property type="molecule type" value="Genomic_DNA"/>
</dbReference>
<dbReference type="InterPro" id="IPR046126">
    <property type="entry name" value="DUF6123"/>
</dbReference>
<evidence type="ECO:0000313" key="2">
    <source>
        <dbReference type="Proteomes" id="UP001596549"/>
    </source>
</evidence>
<sequence length="93" mass="11128">MKPSNIENYLDHLSSKGIRFEDGQVQFLLFGKHYCDASDIQVECAIEFMLKAQFRFDPSYFIELLKRLKEENVVSKKEAYMYFERLHQNKMHA</sequence>
<accession>A0ABW2NJS7</accession>
<dbReference type="Proteomes" id="UP001596549">
    <property type="component" value="Unassembled WGS sequence"/>
</dbReference>
<protein>
    <submittedName>
        <fullName evidence="1">DUF6123 family protein</fullName>
    </submittedName>
</protein>
<dbReference type="RefSeq" id="WP_379746447.1">
    <property type="nucleotide sequence ID" value="NZ_JBHTCP010000004.1"/>
</dbReference>